<gene>
    <name evidence="1" type="ORF">JJB07_07710</name>
</gene>
<protein>
    <submittedName>
        <fullName evidence="1">SAM-dependent methyltransferase</fullName>
    </submittedName>
</protein>
<comment type="caution">
    <text evidence="1">The sequence shown here is derived from an EMBL/GenBank/DDBJ whole genome shotgun (WGS) entry which is preliminary data.</text>
</comment>
<dbReference type="GO" id="GO:0008168">
    <property type="term" value="F:methyltransferase activity"/>
    <property type="evidence" value="ECO:0007669"/>
    <property type="project" value="UniProtKB-KW"/>
</dbReference>
<proteinExistence type="predicted"/>
<dbReference type="Gene3D" id="3.40.50.150">
    <property type="entry name" value="Vaccinia Virus protein VP39"/>
    <property type="match status" value="1"/>
</dbReference>
<evidence type="ECO:0000313" key="2">
    <source>
        <dbReference type="Proteomes" id="UP000602284"/>
    </source>
</evidence>
<organism evidence="1 2">
    <name type="scientific">Tumebacillus amylolyticus</name>
    <dbReference type="NCBI Taxonomy" id="2801339"/>
    <lineage>
        <taxon>Bacteria</taxon>
        <taxon>Bacillati</taxon>
        <taxon>Bacillota</taxon>
        <taxon>Bacilli</taxon>
        <taxon>Bacillales</taxon>
        <taxon>Alicyclobacillaceae</taxon>
        <taxon>Tumebacillus</taxon>
    </lineage>
</organism>
<dbReference type="SUPFAM" id="SSF53335">
    <property type="entry name" value="S-adenosyl-L-methionine-dependent methyltransferases"/>
    <property type="match status" value="1"/>
</dbReference>
<dbReference type="RefSeq" id="WP_201633200.1">
    <property type="nucleotide sequence ID" value="NZ_JAEQNB010000002.1"/>
</dbReference>
<reference evidence="1 2" key="1">
    <citation type="submission" date="2021-01" db="EMBL/GenBank/DDBJ databases">
        <title>Tumebacillus sp. strain ITR2 16S ribosomal RNA gene Genome sequencing and assembly.</title>
        <authorList>
            <person name="Kang M."/>
        </authorList>
    </citation>
    <scope>NUCLEOTIDE SEQUENCE [LARGE SCALE GENOMIC DNA]</scope>
    <source>
        <strain evidence="1 2">ITR2</strain>
    </source>
</reference>
<dbReference type="GO" id="GO:0032259">
    <property type="term" value="P:methylation"/>
    <property type="evidence" value="ECO:0007669"/>
    <property type="project" value="UniProtKB-KW"/>
</dbReference>
<keyword evidence="1" id="KW-0489">Methyltransferase</keyword>
<accession>A0ABS1J8C6</accession>
<keyword evidence="1" id="KW-0808">Transferase</keyword>
<dbReference type="InterPro" id="IPR029063">
    <property type="entry name" value="SAM-dependent_MTases_sf"/>
</dbReference>
<sequence length="233" mass="26559">MSESNNLELKHVVFVGRTWEDYVQMFSLQEADLPGRKILDCPGGAASFARTAGERGVDVTATDIAYHFTPDELLGKGLSDLETLQQLMQKNPEVLKHAEQNKRFASLLSDMTQTLHETIADIRQQGYGTRYVPGRLPELPFADREFDLTLSGNLLFIYSQQLGLDFHLNAVRELMRVTRHEIRLYPLVTPEEQESPFLADVLRLAEAEGWSHEQLPSTYELMPGHNLLRLYRS</sequence>
<keyword evidence="2" id="KW-1185">Reference proteome</keyword>
<evidence type="ECO:0000313" key="1">
    <source>
        <dbReference type="EMBL" id="MBL0386532.1"/>
    </source>
</evidence>
<dbReference type="Proteomes" id="UP000602284">
    <property type="component" value="Unassembled WGS sequence"/>
</dbReference>
<name>A0ABS1J8C6_9BACL</name>
<dbReference type="EMBL" id="JAEQNB010000002">
    <property type="protein sequence ID" value="MBL0386532.1"/>
    <property type="molecule type" value="Genomic_DNA"/>
</dbReference>